<feature type="repeat" description="PPR" evidence="2">
    <location>
        <begin position="316"/>
        <end position="350"/>
    </location>
</feature>
<dbReference type="InterPro" id="IPR046960">
    <property type="entry name" value="PPR_At4g14850-like_plant"/>
</dbReference>
<dbReference type="Pfam" id="PF01535">
    <property type="entry name" value="PPR"/>
    <property type="match status" value="5"/>
</dbReference>
<gene>
    <name evidence="3" type="ORF">KP509_31G069700</name>
</gene>
<evidence type="ECO:0008006" key="5">
    <source>
        <dbReference type="Google" id="ProtNLM"/>
    </source>
</evidence>
<dbReference type="EMBL" id="CM035436">
    <property type="protein sequence ID" value="KAH7289305.1"/>
    <property type="molecule type" value="Genomic_DNA"/>
</dbReference>
<comment type="caution">
    <text evidence="3">The sequence shown here is derived from an EMBL/GenBank/DDBJ whole genome shotgun (WGS) entry which is preliminary data.</text>
</comment>
<dbReference type="Gene3D" id="1.25.40.10">
    <property type="entry name" value="Tetratricopeptide repeat domain"/>
    <property type="match status" value="4"/>
</dbReference>
<evidence type="ECO:0000256" key="2">
    <source>
        <dbReference type="PROSITE-ProRule" id="PRU00708"/>
    </source>
</evidence>
<keyword evidence="4" id="KW-1185">Reference proteome</keyword>
<feature type="repeat" description="PPR" evidence="2">
    <location>
        <begin position="215"/>
        <end position="249"/>
    </location>
</feature>
<dbReference type="SUPFAM" id="SSF48452">
    <property type="entry name" value="TPR-like"/>
    <property type="match status" value="1"/>
</dbReference>
<dbReference type="PANTHER" id="PTHR47926">
    <property type="entry name" value="PENTATRICOPEPTIDE REPEAT-CONTAINING PROTEIN"/>
    <property type="match status" value="1"/>
</dbReference>
<dbReference type="PANTHER" id="PTHR47926:SF347">
    <property type="entry name" value="PENTATRICOPEPTIDE REPEAT-CONTAINING PROTEIN"/>
    <property type="match status" value="1"/>
</dbReference>
<dbReference type="FunFam" id="1.25.40.10:FF:000436">
    <property type="entry name" value="Pentatricopeptide repeat-containing protein At5g39350 family"/>
    <property type="match status" value="1"/>
</dbReference>
<feature type="repeat" description="PPR" evidence="2">
    <location>
        <begin position="184"/>
        <end position="214"/>
    </location>
</feature>
<sequence length="543" mass="60769">MPLPNDPFISPPKGSGLSLFSASSLCSRSSVLRPASAHKHGYIRSHSIRCFSCSETQRRFAGNCELVNSLLNTLERKSRSTCAPQAHIQCTALQDNSSIMIEDDATEDDESIIGGNDVSTLVRKVPSEPSLRRAVRMIDIVMDRNIKISINTFSSLIQRCSRERDLIAGKRVHEQLLENNYKANVLLANMLIDMYGKCGSVEDAQRVFDGMSRHNIYSWSTLISAYASKGMVLEAVQVFKDMQKAGSQPDKMVYVVLLQACGTEKNLKQGKWLHHQICRNGLASDLVVGNALIDMYAKCGHLELALDVFHRLPEYNAESWDALIGGYVSEGLEEHAFGLYYKMREQSIEPNEGIFVSILEACAMIMDIYRGRQFHSHIVNSDYESSLPVSNSLLYMYMKNGHLASALIVFNKMYEHDINTWNSLIDGHMHQALHEDALFLYQQLQETGTTSPDEETIKSVIMACTSMRALGTGRNLHNEVMKYGYDLNVNIGNALIDLYSSCGCTYDAKVVFSFLPDCNPTIWNEMIRGYAQDGLAKKALSDV</sequence>
<accession>A0A8T2R107</accession>
<reference evidence="3" key="1">
    <citation type="submission" date="2021-08" db="EMBL/GenBank/DDBJ databases">
        <title>WGS assembly of Ceratopteris richardii.</title>
        <authorList>
            <person name="Marchant D.B."/>
            <person name="Chen G."/>
            <person name="Jenkins J."/>
            <person name="Shu S."/>
            <person name="Leebens-Mack J."/>
            <person name="Grimwood J."/>
            <person name="Schmutz J."/>
            <person name="Soltis P."/>
            <person name="Soltis D."/>
            <person name="Chen Z.-H."/>
        </authorList>
    </citation>
    <scope>NUCLEOTIDE SEQUENCE</scope>
    <source>
        <strain evidence="3">Whitten #5841</strain>
        <tissue evidence="3">Leaf</tissue>
    </source>
</reference>
<dbReference type="Proteomes" id="UP000825935">
    <property type="component" value="Chromosome 31"/>
</dbReference>
<organism evidence="3 4">
    <name type="scientific">Ceratopteris richardii</name>
    <name type="common">Triangle waterfern</name>
    <dbReference type="NCBI Taxonomy" id="49495"/>
    <lineage>
        <taxon>Eukaryota</taxon>
        <taxon>Viridiplantae</taxon>
        <taxon>Streptophyta</taxon>
        <taxon>Embryophyta</taxon>
        <taxon>Tracheophyta</taxon>
        <taxon>Polypodiopsida</taxon>
        <taxon>Polypodiidae</taxon>
        <taxon>Polypodiales</taxon>
        <taxon>Pteridineae</taxon>
        <taxon>Pteridaceae</taxon>
        <taxon>Parkerioideae</taxon>
        <taxon>Ceratopteris</taxon>
    </lineage>
</organism>
<evidence type="ECO:0000313" key="3">
    <source>
        <dbReference type="EMBL" id="KAH7289305.1"/>
    </source>
</evidence>
<dbReference type="OrthoDB" id="1893323at2759"/>
<feature type="repeat" description="PPR" evidence="2">
    <location>
        <begin position="417"/>
        <end position="451"/>
    </location>
</feature>
<dbReference type="GO" id="GO:0003723">
    <property type="term" value="F:RNA binding"/>
    <property type="evidence" value="ECO:0007669"/>
    <property type="project" value="InterPro"/>
</dbReference>
<dbReference type="FunFam" id="1.25.40.10:FF:000031">
    <property type="entry name" value="Pentatricopeptide repeat-containing protein mitochondrial"/>
    <property type="match status" value="1"/>
</dbReference>
<dbReference type="Pfam" id="PF13041">
    <property type="entry name" value="PPR_2"/>
    <property type="match status" value="1"/>
</dbReference>
<evidence type="ECO:0000256" key="1">
    <source>
        <dbReference type="ARBA" id="ARBA00022737"/>
    </source>
</evidence>
<name>A0A8T2R107_CERRI</name>
<dbReference type="NCBIfam" id="TIGR00756">
    <property type="entry name" value="PPR"/>
    <property type="match status" value="3"/>
</dbReference>
<dbReference type="InterPro" id="IPR011990">
    <property type="entry name" value="TPR-like_helical_dom_sf"/>
</dbReference>
<dbReference type="AlphaFoldDB" id="A0A8T2R107"/>
<dbReference type="PROSITE" id="PS51375">
    <property type="entry name" value="PPR"/>
    <property type="match status" value="4"/>
</dbReference>
<evidence type="ECO:0000313" key="4">
    <source>
        <dbReference type="Proteomes" id="UP000825935"/>
    </source>
</evidence>
<keyword evidence="1" id="KW-0677">Repeat</keyword>
<dbReference type="InterPro" id="IPR002885">
    <property type="entry name" value="PPR_rpt"/>
</dbReference>
<dbReference type="GO" id="GO:0009451">
    <property type="term" value="P:RNA modification"/>
    <property type="evidence" value="ECO:0007669"/>
    <property type="project" value="InterPro"/>
</dbReference>
<proteinExistence type="predicted"/>
<protein>
    <recommendedName>
        <fullName evidence="5">Pentatricopeptide repeat-containing protein</fullName>
    </recommendedName>
</protein>
<dbReference type="Pfam" id="PF13812">
    <property type="entry name" value="PPR_3"/>
    <property type="match status" value="1"/>
</dbReference>